<proteinExistence type="predicted"/>
<evidence type="ECO:0000313" key="2">
    <source>
        <dbReference type="Proteomes" id="UP000283387"/>
    </source>
</evidence>
<organism evidence="1 2">
    <name type="scientific">Mangrovibacterium diazotrophicum</name>
    <dbReference type="NCBI Taxonomy" id="1261403"/>
    <lineage>
        <taxon>Bacteria</taxon>
        <taxon>Pseudomonadati</taxon>
        <taxon>Bacteroidota</taxon>
        <taxon>Bacteroidia</taxon>
        <taxon>Marinilabiliales</taxon>
        <taxon>Prolixibacteraceae</taxon>
        <taxon>Mangrovibacterium</taxon>
    </lineage>
</organism>
<evidence type="ECO:0008006" key="3">
    <source>
        <dbReference type="Google" id="ProtNLM"/>
    </source>
</evidence>
<dbReference type="SUPFAM" id="SSF54593">
    <property type="entry name" value="Glyoxalase/Bleomycin resistance protein/Dihydroxybiphenyl dioxygenase"/>
    <property type="match status" value="1"/>
</dbReference>
<sequence>MEMLPINQSHPMKCILQTPTNKLDNSIDFYSRLNFELIELNEKTLFSDGKVIIQVNPERHARAGLKICAESWRSVADELEELTNVIQTPTGFLLADPSGCKIYLEECYTPLNYDLSSIPPSVLGNFSGLSLETTDFKKSAAIWLKLGFKIVAGSPEHDWISLIGHDGFVVSILKILSCPHLFYNPSVSYFNGTENPKIIQRIRDLGVPIQEEITVFNDQGIVDNIIIVDPGGVGFFIFSD</sequence>
<dbReference type="AlphaFoldDB" id="A0A419W706"/>
<protein>
    <recommendedName>
        <fullName evidence="3">VOC domain-containing protein</fullName>
    </recommendedName>
</protein>
<dbReference type="InterPro" id="IPR029068">
    <property type="entry name" value="Glyas_Bleomycin-R_OHBP_Dase"/>
</dbReference>
<accession>A0A419W706</accession>
<dbReference type="EMBL" id="RAPN01000001">
    <property type="protein sequence ID" value="RKD91254.1"/>
    <property type="molecule type" value="Genomic_DNA"/>
</dbReference>
<gene>
    <name evidence="1" type="ORF">BC643_1603</name>
</gene>
<name>A0A419W706_9BACT</name>
<keyword evidence="2" id="KW-1185">Reference proteome</keyword>
<evidence type="ECO:0000313" key="1">
    <source>
        <dbReference type="EMBL" id="RKD91254.1"/>
    </source>
</evidence>
<comment type="caution">
    <text evidence="1">The sequence shown here is derived from an EMBL/GenBank/DDBJ whole genome shotgun (WGS) entry which is preliminary data.</text>
</comment>
<dbReference type="Proteomes" id="UP000283387">
    <property type="component" value="Unassembled WGS sequence"/>
</dbReference>
<reference evidence="1 2" key="1">
    <citation type="submission" date="2018-09" db="EMBL/GenBank/DDBJ databases">
        <title>Genomic Encyclopedia of Archaeal and Bacterial Type Strains, Phase II (KMG-II): from individual species to whole genera.</title>
        <authorList>
            <person name="Goeker M."/>
        </authorList>
    </citation>
    <scope>NUCLEOTIDE SEQUENCE [LARGE SCALE GENOMIC DNA]</scope>
    <source>
        <strain evidence="1 2">DSM 27148</strain>
    </source>
</reference>